<protein>
    <submittedName>
        <fullName evidence="2">Aldo/keto reductase</fullName>
    </submittedName>
</protein>
<dbReference type="InterPro" id="IPR053135">
    <property type="entry name" value="AKR2_Oxidoreductase"/>
</dbReference>
<feature type="domain" description="NADP-dependent oxidoreductase" evidence="1">
    <location>
        <begin position="43"/>
        <end position="271"/>
    </location>
</feature>
<proteinExistence type="predicted"/>
<reference evidence="2 3" key="1">
    <citation type="submission" date="2019-10" db="EMBL/GenBank/DDBJ databases">
        <title>Extracellular Electron Transfer in a Candidatus Methanoperedens spp. Enrichment Culture.</title>
        <authorList>
            <person name="Berger S."/>
            <person name="Rangel Shaw D."/>
            <person name="Berben T."/>
            <person name="In 'T Zandt M."/>
            <person name="Frank J."/>
            <person name="Reimann J."/>
            <person name="Jetten M.S.M."/>
            <person name="Welte C.U."/>
        </authorList>
    </citation>
    <scope>NUCLEOTIDE SEQUENCE [LARGE SCALE GENOMIC DNA]</scope>
    <source>
        <strain evidence="2">SB12</strain>
    </source>
</reference>
<dbReference type="Pfam" id="PF00248">
    <property type="entry name" value="Aldo_ket_red"/>
    <property type="match status" value="1"/>
</dbReference>
<organism evidence="2 3">
    <name type="scientific">Leptonema illini</name>
    <dbReference type="NCBI Taxonomy" id="183"/>
    <lineage>
        <taxon>Bacteria</taxon>
        <taxon>Pseudomonadati</taxon>
        <taxon>Spirochaetota</taxon>
        <taxon>Spirochaetia</taxon>
        <taxon>Leptospirales</taxon>
        <taxon>Leptospiraceae</taxon>
        <taxon>Leptonema</taxon>
    </lineage>
</organism>
<dbReference type="Proteomes" id="UP000460298">
    <property type="component" value="Unassembled WGS sequence"/>
</dbReference>
<sequence>MMPGGASREGTERYFERLKRSFPNYNYTSWSLAPALLPFRVSRIGIGTYRAHRDRTEHHEALREAFISGINIVDTAANHSDGAAEVLVGNVMRELIESKRLFRDEVVVVERAGFIEDSALQLLRGRMPANTVALSPTLAHCIHPDFLSMHIEWSLQRLGLQTIDLFLLQNPEIQRDSEKDGSFFDRIQKSLARLEEERSRGRIQFYGISSNLLPSAEGIAMLERILKIAPPGFRAIQLPANLLETGYRPVAALARKKGIFTMGCRPLNSLHDGRVVRLARLIDPPPHGEENPEARQMRIEDELLSLEERMLRIINEKEHRLTFDARVPSVYRTLLHYRQKINDLETILPMIDALAVPFQRTVSSLKAGLERSSDAETGRLLFERYMRLVHTALGFLLPYATYKNHLALERLERSLQEATHTELPLAGLAVQAALADGMDTVFVGMRRARAVRQMCDLFTLTAFQKIPEIQESLLPEAFGE</sequence>
<comment type="caution">
    <text evidence="2">The sequence shown here is derived from an EMBL/GenBank/DDBJ whole genome shotgun (WGS) entry which is preliminary data.</text>
</comment>
<evidence type="ECO:0000313" key="2">
    <source>
        <dbReference type="EMBL" id="KAB2934050.1"/>
    </source>
</evidence>
<gene>
    <name evidence="2" type="ORF">F9K24_06195</name>
</gene>
<dbReference type="EMBL" id="WBUI01000004">
    <property type="protein sequence ID" value="KAB2934050.1"/>
    <property type="molecule type" value="Genomic_DNA"/>
</dbReference>
<dbReference type="PANTHER" id="PTHR43312:SF1">
    <property type="entry name" value="NADP-DEPENDENT OXIDOREDUCTASE DOMAIN-CONTAINING PROTEIN"/>
    <property type="match status" value="1"/>
</dbReference>
<name>A0A833H424_9LEPT</name>
<dbReference type="InterPro" id="IPR036812">
    <property type="entry name" value="NAD(P)_OxRdtase_dom_sf"/>
</dbReference>
<dbReference type="InterPro" id="IPR023210">
    <property type="entry name" value="NADP_OxRdtase_dom"/>
</dbReference>
<evidence type="ECO:0000313" key="3">
    <source>
        <dbReference type="Proteomes" id="UP000460298"/>
    </source>
</evidence>
<dbReference type="PANTHER" id="PTHR43312">
    <property type="entry name" value="D-THREO-ALDOSE 1-DEHYDROGENASE"/>
    <property type="match status" value="1"/>
</dbReference>
<dbReference type="CDD" id="cd19099">
    <property type="entry name" value="AKR_unchar"/>
    <property type="match status" value="1"/>
</dbReference>
<dbReference type="AlphaFoldDB" id="A0A833H424"/>
<dbReference type="SUPFAM" id="SSF51430">
    <property type="entry name" value="NAD(P)-linked oxidoreductase"/>
    <property type="match status" value="1"/>
</dbReference>
<accession>A0A833H424</accession>
<evidence type="ECO:0000259" key="1">
    <source>
        <dbReference type="Pfam" id="PF00248"/>
    </source>
</evidence>
<dbReference type="Gene3D" id="3.20.20.100">
    <property type="entry name" value="NADP-dependent oxidoreductase domain"/>
    <property type="match status" value="1"/>
</dbReference>